<name>A0ABV5GSR4_9FLAO</name>
<keyword evidence="1" id="KW-0812">Transmembrane</keyword>
<feature type="transmembrane region" description="Helical" evidence="1">
    <location>
        <begin position="20"/>
        <end position="37"/>
    </location>
</feature>
<dbReference type="Proteomes" id="UP001589607">
    <property type="component" value="Unassembled WGS sequence"/>
</dbReference>
<gene>
    <name evidence="2" type="ORF">ACFFVF_18080</name>
</gene>
<sequence>MNHRYFLKSTKEQSHIQLKIGIVAFFFNLIILAVAIVSGFYILFILSIVITLSIIAPFFDVPTLKKNGRLIYYSSLFIAEKEKNGTIIVHGGSLFDYVFVIDKTLNGIQRTNFILQHYLEGLLNLIATCEKDHNTSVKIKGTTYILNERTANKIGLKTTKTDFIQKLILTYNYVNVLVSNSIAKKKLSFPNMNNIKTFECEINDLIERKEFIIALNNKLKNIATNSL</sequence>
<evidence type="ECO:0000256" key="1">
    <source>
        <dbReference type="SAM" id="Phobius"/>
    </source>
</evidence>
<organism evidence="2 3">
    <name type="scientific">Flavobacterium jumunjinense</name>
    <dbReference type="NCBI Taxonomy" id="998845"/>
    <lineage>
        <taxon>Bacteria</taxon>
        <taxon>Pseudomonadati</taxon>
        <taxon>Bacteroidota</taxon>
        <taxon>Flavobacteriia</taxon>
        <taxon>Flavobacteriales</taxon>
        <taxon>Flavobacteriaceae</taxon>
        <taxon>Flavobacterium</taxon>
    </lineage>
</organism>
<keyword evidence="1" id="KW-0472">Membrane</keyword>
<accession>A0ABV5GSR4</accession>
<evidence type="ECO:0000313" key="2">
    <source>
        <dbReference type="EMBL" id="MFB9098417.1"/>
    </source>
</evidence>
<dbReference type="RefSeq" id="WP_236456436.1">
    <property type="nucleotide sequence ID" value="NZ_CBCSGE010000014.1"/>
</dbReference>
<evidence type="ECO:0000313" key="3">
    <source>
        <dbReference type="Proteomes" id="UP001589607"/>
    </source>
</evidence>
<protein>
    <submittedName>
        <fullName evidence="2">Uncharacterized protein</fullName>
    </submittedName>
</protein>
<comment type="caution">
    <text evidence="2">The sequence shown here is derived from an EMBL/GenBank/DDBJ whole genome shotgun (WGS) entry which is preliminary data.</text>
</comment>
<proteinExistence type="predicted"/>
<keyword evidence="1" id="KW-1133">Transmembrane helix</keyword>
<keyword evidence="3" id="KW-1185">Reference proteome</keyword>
<dbReference type="EMBL" id="JBHMEY010000089">
    <property type="protein sequence ID" value="MFB9098417.1"/>
    <property type="molecule type" value="Genomic_DNA"/>
</dbReference>
<reference evidence="2 3" key="1">
    <citation type="submission" date="2024-09" db="EMBL/GenBank/DDBJ databases">
        <authorList>
            <person name="Sun Q."/>
            <person name="Mori K."/>
        </authorList>
    </citation>
    <scope>NUCLEOTIDE SEQUENCE [LARGE SCALE GENOMIC DNA]</scope>
    <source>
        <strain evidence="2 3">CECT 7955</strain>
    </source>
</reference>